<proteinExistence type="predicted"/>
<keyword evidence="3" id="KW-1185">Reference proteome</keyword>
<name>A0A1H3CPT7_9PSEU</name>
<evidence type="ECO:0000313" key="3">
    <source>
        <dbReference type="Proteomes" id="UP000199515"/>
    </source>
</evidence>
<evidence type="ECO:0000256" key="1">
    <source>
        <dbReference type="SAM" id="Phobius"/>
    </source>
</evidence>
<evidence type="ECO:0000313" key="2">
    <source>
        <dbReference type="EMBL" id="SDX55439.1"/>
    </source>
</evidence>
<sequence length="213" mass="23408">MDPLDGRVNFAIGVFDLFTYTIPGALYLGLFGYVGARFDWIDPAAAGRAPVVLLVIALVLVTHLLGYLGYPLGAAINRLVTRRRDRRPRQEFLRRNPEARDRAYVEADPHLLLSVIQLHDKDVAVEVTRLRASGLMLRNSAPPLLLGALVAFVEIFTGSKPVLAVVSLLLLAVGSVSLVAQGRKMGHWASIKTLELCFWIPDIDERLAVQGDS</sequence>
<keyword evidence="1" id="KW-1133">Transmembrane helix</keyword>
<dbReference type="AlphaFoldDB" id="A0A1H3CPT7"/>
<reference evidence="2 3" key="1">
    <citation type="submission" date="2016-10" db="EMBL/GenBank/DDBJ databases">
        <authorList>
            <person name="de Groot N.N."/>
        </authorList>
    </citation>
    <scope>NUCLEOTIDE SEQUENCE [LARGE SCALE GENOMIC DNA]</scope>
    <source>
        <strain evidence="2 3">CPCC 202699</strain>
    </source>
</reference>
<keyword evidence="1" id="KW-0812">Transmembrane</keyword>
<dbReference type="Proteomes" id="UP000199515">
    <property type="component" value="Unassembled WGS sequence"/>
</dbReference>
<accession>A0A1H3CPT7</accession>
<organism evidence="2 3">
    <name type="scientific">Amycolatopsis xylanica</name>
    <dbReference type="NCBI Taxonomy" id="589385"/>
    <lineage>
        <taxon>Bacteria</taxon>
        <taxon>Bacillati</taxon>
        <taxon>Actinomycetota</taxon>
        <taxon>Actinomycetes</taxon>
        <taxon>Pseudonocardiales</taxon>
        <taxon>Pseudonocardiaceae</taxon>
        <taxon>Amycolatopsis</taxon>
    </lineage>
</organism>
<dbReference type="EMBL" id="FNON01000003">
    <property type="protein sequence ID" value="SDX55439.1"/>
    <property type="molecule type" value="Genomic_DNA"/>
</dbReference>
<feature type="transmembrane region" description="Helical" evidence="1">
    <location>
        <begin position="12"/>
        <end position="34"/>
    </location>
</feature>
<keyword evidence="1" id="KW-0472">Membrane</keyword>
<feature type="transmembrane region" description="Helical" evidence="1">
    <location>
        <begin position="139"/>
        <end position="156"/>
    </location>
</feature>
<feature type="transmembrane region" description="Helical" evidence="1">
    <location>
        <begin position="162"/>
        <end position="180"/>
    </location>
</feature>
<feature type="transmembrane region" description="Helical" evidence="1">
    <location>
        <begin position="54"/>
        <end position="80"/>
    </location>
</feature>
<protein>
    <submittedName>
        <fullName evidence="2">Uncharacterized protein</fullName>
    </submittedName>
</protein>
<gene>
    <name evidence="2" type="ORF">SAMN05421504_10390</name>
</gene>